<organism evidence="3 4">
    <name type="scientific">Oikopleura dioica</name>
    <name type="common">Tunicate</name>
    <dbReference type="NCBI Taxonomy" id="34765"/>
    <lineage>
        <taxon>Eukaryota</taxon>
        <taxon>Metazoa</taxon>
        <taxon>Chordata</taxon>
        <taxon>Tunicata</taxon>
        <taxon>Appendicularia</taxon>
        <taxon>Copelata</taxon>
        <taxon>Oikopleuridae</taxon>
        <taxon>Oikopleura</taxon>
    </lineage>
</organism>
<feature type="compositionally biased region" description="Low complexity" evidence="1">
    <location>
        <begin position="247"/>
        <end position="259"/>
    </location>
</feature>
<sequence>MPEAPIVLKQANSRPDEISTDFENESVTDDMRLPKNLSQKRPRPLKDILFVNGDDKNKYLYWNTSQIEENWSTFEFQKQEMRKVDGKLSKICLEVEVVFLSSDFELVIQSFWANVPKEIHENRELSYDLMKIYPESHEMCDEVKRQHIFEEECKNQQPASECKAKNERKIKKSLRCVPNSVLLPNTPRWVKVQKLYGWKPSSSLTISVHAAKGTVVGMDDWLFTECKRPANAENDSKVEVNSEKSKPTATTPSPSPSASVRPKTKKQTTTTTTTTTTTKTTRNKTPPPKKSAPTKPAWRPVKSTSTPNKSPYPTINQFYNAQAGEELAKSSTTSTTKAPPTRPQATKRQATTSTNFAQTPWSGAWNSNEFSPWPTSKASEAPRVYHPPSLQEILHQSPRNIIQPIPSSETPPDSDSQIMEPEESEVIEEKKSSKALAIWMVIIGIIITLICMLYCCYKFDIFNERGK</sequence>
<protein>
    <submittedName>
        <fullName evidence="3">Oidioi.mRNA.OKI2018_I69.XSR.g14290.t1.cds</fullName>
    </submittedName>
</protein>
<feature type="region of interest" description="Disordered" evidence="1">
    <location>
        <begin position="233"/>
        <end position="382"/>
    </location>
</feature>
<feature type="compositionally biased region" description="Acidic residues" evidence="1">
    <location>
        <begin position="18"/>
        <end position="27"/>
    </location>
</feature>
<feature type="compositionally biased region" description="Polar residues" evidence="1">
    <location>
        <begin position="343"/>
        <end position="378"/>
    </location>
</feature>
<keyword evidence="2" id="KW-0472">Membrane</keyword>
<feature type="transmembrane region" description="Helical" evidence="2">
    <location>
        <begin position="436"/>
        <end position="457"/>
    </location>
</feature>
<dbReference type="Proteomes" id="UP001158576">
    <property type="component" value="Chromosome XSR"/>
</dbReference>
<proteinExistence type="predicted"/>
<keyword evidence="2" id="KW-1133">Transmembrane helix</keyword>
<keyword evidence="4" id="KW-1185">Reference proteome</keyword>
<feature type="compositionally biased region" description="Low complexity" evidence="1">
    <location>
        <begin position="267"/>
        <end position="284"/>
    </location>
</feature>
<reference evidence="3 4" key="1">
    <citation type="submission" date="2021-04" db="EMBL/GenBank/DDBJ databases">
        <authorList>
            <person name="Bliznina A."/>
        </authorList>
    </citation>
    <scope>NUCLEOTIDE SEQUENCE [LARGE SCALE GENOMIC DNA]</scope>
</reference>
<name>A0ABN7SB55_OIKDI</name>
<feature type="compositionally biased region" description="Basic and acidic residues" evidence="1">
    <location>
        <begin position="233"/>
        <end position="246"/>
    </location>
</feature>
<feature type="compositionally biased region" description="Low complexity" evidence="1">
    <location>
        <begin position="329"/>
        <end position="339"/>
    </location>
</feature>
<keyword evidence="2" id="KW-0812">Transmembrane</keyword>
<evidence type="ECO:0000313" key="4">
    <source>
        <dbReference type="Proteomes" id="UP001158576"/>
    </source>
</evidence>
<feature type="compositionally biased region" description="Polar residues" evidence="1">
    <location>
        <begin position="302"/>
        <end position="320"/>
    </location>
</feature>
<feature type="region of interest" description="Disordered" evidence="1">
    <location>
        <begin position="1"/>
        <end position="27"/>
    </location>
</feature>
<dbReference type="EMBL" id="OU015569">
    <property type="protein sequence ID" value="CAG5095679.1"/>
    <property type="molecule type" value="Genomic_DNA"/>
</dbReference>
<accession>A0ABN7SB55</accession>
<evidence type="ECO:0000256" key="1">
    <source>
        <dbReference type="SAM" id="MobiDB-lite"/>
    </source>
</evidence>
<evidence type="ECO:0000313" key="3">
    <source>
        <dbReference type="EMBL" id="CAG5095679.1"/>
    </source>
</evidence>
<evidence type="ECO:0000256" key="2">
    <source>
        <dbReference type="SAM" id="Phobius"/>
    </source>
</evidence>
<gene>
    <name evidence="3" type="ORF">OKIOD_LOCUS5848</name>
</gene>